<feature type="region of interest" description="Disordered" evidence="1">
    <location>
        <begin position="1"/>
        <end position="159"/>
    </location>
</feature>
<proteinExistence type="predicted"/>
<dbReference type="InParanoid" id="B9TQ67"/>
<evidence type="ECO:0000256" key="1">
    <source>
        <dbReference type="SAM" id="MobiDB-lite"/>
    </source>
</evidence>
<feature type="non-terminal residue" evidence="2">
    <location>
        <position position="159"/>
    </location>
</feature>
<dbReference type="EMBL" id="EQ998107">
    <property type="protein sequence ID" value="EEF21997.1"/>
    <property type="molecule type" value="Genomic_DNA"/>
</dbReference>
<feature type="non-terminal residue" evidence="2">
    <location>
        <position position="1"/>
    </location>
</feature>
<accession>B9TQ67</accession>
<keyword evidence="3" id="KW-1185">Reference proteome</keyword>
<evidence type="ECO:0000313" key="2">
    <source>
        <dbReference type="EMBL" id="EEF21997.1"/>
    </source>
</evidence>
<dbReference type="AlphaFoldDB" id="B9TQ67"/>
<organism evidence="2 3">
    <name type="scientific">Ricinus communis</name>
    <name type="common">Castor bean</name>
    <dbReference type="NCBI Taxonomy" id="3988"/>
    <lineage>
        <taxon>Eukaryota</taxon>
        <taxon>Viridiplantae</taxon>
        <taxon>Streptophyta</taxon>
        <taxon>Embryophyta</taxon>
        <taxon>Tracheophyta</taxon>
        <taxon>Spermatophyta</taxon>
        <taxon>Magnoliopsida</taxon>
        <taxon>eudicotyledons</taxon>
        <taxon>Gunneridae</taxon>
        <taxon>Pentapetalae</taxon>
        <taxon>rosids</taxon>
        <taxon>fabids</taxon>
        <taxon>Malpighiales</taxon>
        <taxon>Euphorbiaceae</taxon>
        <taxon>Acalyphoideae</taxon>
        <taxon>Acalypheae</taxon>
        <taxon>Ricinus</taxon>
    </lineage>
</organism>
<dbReference type="Proteomes" id="UP000008311">
    <property type="component" value="Unassembled WGS sequence"/>
</dbReference>
<reference evidence="3" key="1">
    <citation type="journal article" date="2010" name="Nat. Biotechnol.">
        <title>Draft genome sequence of the oilseed species Ricinus communis.</title>
        <authorList>
            <person name="Chan A.P."/>
            <person name="Crabtree J."/>
            <person name="Zhao Q."/>
            <person name="Lorenzi H."/>
            <person name="Orvis J."/>
            <person name="Puiu D."/>
            <person name="Melake-Berhan A."/>
            <person name="Jones K.M."/>
            <person name="Redman J."/>
            <person name="Chen G."/>
            <person name="Cahoon E.B."/>
            <person name="Gedil M."/>
            <person name="Stanke M."/>
            <person name="Haas B.J."/>
            <person name="Wortman J.R."/>
            <person name="Fraser-Liggett C.M."/>
            <person name="Ravel J."/>
            <person name="Rabinowicz P.D."/>
        </authorList>
    </citation>
    <scope>NUCLEOTIDE SEQUENCE [LARGE SCALE GENOMIC DNA]</scope>
    <source>
        <strain evidence="3">cv. Hale</strain>
    </source>
</reference>
<sequence>PHPAPNPKTARPPKAPAIKPRPRMAAPASLQQITSEKQHPHPRRHHHIQRPRNHHYQRSNHRLHIPKLPRLRHPAAMRGTAQNGARSQLAAHVRQQPQDGLAHEHAADAREQHEQRGQVGGPAQHALGLDGEGGGHRAHGQALLQVHGQSEGLCEPDGG</sequence>
<feature type="compositionally biased region" description="Basic and acidic residues" evidence="1">
    <location>
        <begin position="101"/>
        <end position="116"/>
    </location>
</feature>
<protein>
    <submittedName>
        <fullName evidence="2">Uncharacterized protein</fullName>
    </submittedName>
</protein>
<name>B9TQ67_RICCO</name>
<feature type="compositionally biased region" description="Basic residues" evidence="1">
    <location>
        <begin position="40"/>
        <end position="75"/>
    </location>
</feature>
<evidence type="ECO:0000313" key="3">
    <source>
        <dbReference type="Proteomes" id="UP000008311"/>
    </source>
</evidence>
<gene>
    <name evidence="2" type="ORF">RCOM_2108870</name>
</gene>